<dbReference type="VEuPathDB" id="AmoebaDB:DICPUDRAFT_98727"/>
<evidence type="ECO:0000313" key="2">
    <source>
        <dbReference type="Proteomes" id="UP000001064"/>
    </source>
</evidence>
<dbReference type="RefSeq" id="XP_003290554.1">
    <property type="nucleotide sequence ID" value="XM_003290506.1"/>
</dbReference>
<name>F0ZT13_DICPU</name>
<evidence type="ECO:0000313" key="1">
    <source>
        <dbReference type="EMBL" id="EGC32906.1"/>
    </source>
</evidence>
<dbReference type="GeneID" id="10508026"/>
<keyword evidence="2" id="KW-1185">Reference proteome</keyword>
<organism evidence="1 2">
    <name type="scientific">Dictyostelium purpureum</name>
    <name type="common">Slime mold</name>
    <dbReference type="NCBI Taxonomy" id="5786"/>
    <lineage>
        <taxon>Eukaryota</taxon>
        <taxon>Amoebozoa</taxon>
        <taxon>Evosea</taxon>
        <taxon>Eumycetozoa</taxon>
        <taxon>Dictyostelia</taxon>
        <taxon>Dictyosteliales</taxon>
        <taxon>Dictyosteliaceae</taxon>
        <taxon>Dictyostelium</taxon>
    </lineage>
</organism>
<dbReference type="KEGG" id="dpp:DICPUDRAFT_98727"/>
<dbReference type="EMBL" id="GL871167">
    <property type="protein sequence ID" value="EGC32906.1"/>
    <property type="molecule type" value="Genomic_DNA"/>
</dbReference>
<dbReference type="InParanoid" id="F0ZT13"/>
<proteinExistence type="predicted"/>
<protein>
    <submittedName>
        <fullName evidence="1">Uncharacterized protein</fullName>
    </submittedName>
</protein>
<reference evidence="2" key="1">
    <citation type="journal article" date="2011" name="Genome Biol.">
        <title>Comparative genomics of the social amoebae Dictyostelium discoideum and Dictyostelium purpureum.</title>
        <authorList>
            <consortium name="US DOE Joint Genome Institute (JGI-PGF)"/>
            <person name="Sucgang R."/>
            <person name="Kuo A."/>
            <person name="Tian X."/>
            <person name="Salerno W."/>
            <person name="Parikh A."/>
            <person name="Feasley C.L."/>
            <person name="Dalin E."/>
            <person name="Tu H."/>
            <person name="Huang E."/>
            <person name="Barry K."/>
            <person name="Lindquist E."/>
            <person name="Shapiro H."/>
            <person name="Bruce D."/>
            <person name="Schmutz J."/>
            <person name="Salamov A."/>
            <person name="Fey P."/>
            <person name="Gaudet P."/>
            <person name="Anjard C."/>
            <person name="Babu M.M."/>
            <person name="Basu S."/>
            <person name="Bushmanova Y."/>
            <person name="van der Wel H."/>
            <person name="Katoh-Kurasawa M."/>
            <person name="Dinh C."/>
            <person name="Coutinho P.M."/>
            <person name="Saito T."/>
            <person name="Elias M."/>
            <person name="Schaap P."/>
            <person name="Kay R.R."/>
            <person name="Henrissat B."/>
            <person name="Eichinger L."/>
            <person name="Rivero F."/>
            <person name="Putnam N.H."/>
            <person name="West C.M."/>
            <person name="Loomis W.F."/>
            <person name="Chisholm R.L."/>
            <person name="Shaulsky G."/>
            <person name="Strassmann J.E."/>
            <person name="Queller D.C."/>
            <person name="Kuspa A."/>
            <person name="Grigoriev I.V."/>
        </authorList>
    </citation>
    <scope>NUCLEOTIDE SEQUENCE [LARGE SCALE GENOMIC DNA]</scope>
    <source>
        <strain evidence="2">QSDP1</strain>
    </source>
</reference>
<dbReference type="Proteomes" id="UP000001064">
    <property type="component" value="Unassembled WGS sequence"/>
</dbReference>
<gene>
    <name evidence="1" type="ORF">DICPUDRAFT_98727</name>
</gene>
<dbReference type="AlphaFoldDB" id="F0ZT13"/>
<accession>F0ZT13</accession>
<sequence length="180" mass="20941">MEAQFNSCQEYLEQYKNDLNSNSLEIDFISNLKILEFRKGFIKFSFQVKKETPCKIIFSRVSNYFGIINYIDVFGNRNINKVNYSINSYLEGKTFKVGELLIVNCEIEKVTNSLIFQRVIFEKSLNTKNISNEINETIANTQIIFKKAQVSNNGPGGMREKKLMEKSEIFNKYIIKPSKL</sequence>